<dbReference type="InterPro" id="IPR029069">
    <property type="entry name" value="HotDog_dom_sf"/>
</dbReference>
<protein>
    <submittedName>
        <fullName evidence="4">Thioesterase</fullName>
        <ecNumber evidence="4">3.1.2.-</ecNumber>
    </submittedName>
</protein>
<dbReference type="InterPro" id="IPR006683">
    <property type="entry name" value="Thioestr_dom"/>
</dbReference>
<evidence type="ECO:0000313" key="5">
    <source>
        <dbReference type="Proteomes" id="UP000220251"/>
    </source>
</evidence>
<accession>A0A0H5DPK4</accession>
<feature type="domain" description="Thioesterase" evidence="3">
    <location>
        <begin position="50"/>
        <end position="127"/>
    </location>
</feature>
<evidence type="ECO:0000313" key="4">
    <source>
        <dbReference type="EMBL" id="CRX38501.1"/>
    </source>
</evidence>
<comment type="similarity">
    <text evidence="1">Belongs to the thioesterase PaaI family.</text>
</comment>
<organism evidence="4 5">
    <name type="scientific">Estrella lausannensis</name>
    <dbReference type="NCBI Taxonomy" id="483423"/>
    <lineage>
        <taxon>Bacteria</taxon>
        <taxon>Pseudomonadati</taxon>
        <taxon>Chlamydiota</taxon>
        <taxon>Chlamydiia</taxon>
        <taxon>Parachlamydiales</taxon>
        <taxon>Candidatus Criblamydiaceae</taxon>
        <taxon>Estrella</taxon>
    </lineage>
</organism>
<sequence>MIWKSKIDLEELNRSYKNTMVGHLSILLTEVGDDFLRGTMPVVDFTKQPYGIMHGGASASLAESVGSIAANYTVDREKKFAVGLDLNTSHLKMARDGLVTATAKPLHLGGTVQVWQIQIHNEQDELVSFSRLTMAVLDRR</sequence>
<dbReference type="PANTHER" id="PTHR43240:SF5">
    <property type="entry name" value="1,4-DIHYDROXY-2-NAPHTHOYL-COA THIOESTERASE 1"/>
    <property type="match status" value="1"/>
</dbReference>
<dbReference type="PANTHER" id="PTHR43240">
    <property type="entry name" value="1,4-DIHYDROXY-2-NAPHTHOYL-COA THIOESTERASE 1"/>
    <property type="match status" value="1"/>
</dbReference>
<dbReference type="AlphaFoldDB" id="A0A0H5DPK4"/>
<dbReference type="OrthoDB" id="9798208at2"/>
<dbReference type="EC" id="3.1.2.-" evidence="4"/>
<dbReference type="GO" id="GO:0005829">
    <property type="term" value="C:cytosol"/>
    <property type="evidence" value="ECO:0007669"/>
    <property type="project" value="TreeGrafter"/>
</dbReference>
<dbReference type="Gene3D" id="3.10.129.10">
    <property type="entry name" value="Hotdog Thioesterase"/>
    <property type="match status" value="1"/>
</dbReference>
<name>A0A0H5DPK4_9BACT</name>
<dbReference type="CDD" id="cd03443">
    <property type="entry name" value="PaaI_thioesterase"/>
    <property type="match status" value="1"/>
</dbReference>
<keyword evidence="5" id="KW-1185">Reference proteome</keyword>
<evidence type="ECO:0000256" key="1">
    <source>
        <dbReference type="ARBA" id="ARBA00008324"/>
    </source>
</evidence>
<reference evidence="5" key="1">
    <citation type="submission" date="2015-06" db="EMBL/GenBank/DDBJ databases">
        <authorList>
            <person name="Bertelli C."/>
        </authorList>
    </citation>
    <scope>NUCLEOTIDE SEQUENCE [LARGE SCALE GENOMIC DNA]</scope>
    <source>
        <strain evidence="5">CRIB-30</strain>
    </source>
</reference>
<dbReference type="Proteomes" id="UP000220251">
    <property type="component" value="Unassembled WGS sequence"/>
</dbReference>
<dbReference type="SUPFAM" id="SSF54637">
    <property type="entry name" value="Thioesterase/thiol ester dehydrase-isomerase"/>
    <property type="match status" value="1"/>
</dbReference>
<dbReference type="GO" id="GO:0061522">
    <property type="term" value="F:1,4-dihydroxy-2-naphthoyl-CoA thioesterase activity"/>
    <property type="evidence" value="ECO:0007669"/>
    <property type="project" value="TreeGrafter"/>
</dbReference>
<dbReference type="Pfam" id="PF03061">
    <property type="entry name" value="4HBT"/>
    <property type="match status" value="1"/>
</dbReference>
<gene>
    <name evidence="4" type="ORF">ELAC_1158</name>
</gene>
<dbReference type="InterPro" id="IPR003736">
    <property type="entry name" value="PAAI_dom"/>
</dbReference>
<dbReference type="NCBIfam" id="TIGR00369">
    <property type="entry name" value="unchar_dom_1"/>
    <property type="match status" value="1"/>
</dbReference>
<dbReference type="EMBL" id="CWGJ01000012">
    <property type="protein sequence ID" value="CRX38501.1"/>
    <property type="molecule type" value="Genomic_DNA"/>
</dbReference>
<keyword evidence="2 4" id="KW-0378">Hydrolase</keyword>
<dbReference type="RefSeq" id="WP_098038359.1">
    <property type="nucleotide sequence ID" value="NZ_CWGJ01000012.1"/>
</dbReference>
<evidence type="ECO:0000259" key="3">
    <source>
        <dbReference type="Pfam" id="PF03061"/>
    </source>
</evidence>
<evidence type="ECO:0000256" key="2">
    <source>
        <dbReference type="ARBA" id="ARBA00022801"/>
    </source>
</evidence>
<proteinExistence type="inferred from homology"/>